<name>A0A7C5LUR1_9PROT</name>
<protein>
    <submittedName>
        <fullName evidence="2">Amidase</fullName>
    </submittedName>
</protein>
<dbReference type="PANTHER" id="PTHR42678:SF34">
    <property type="entry name" value="OS04G0183300 PROTEIN"/>
    <property type="match status" value="1"/>
</dbReference>
<dbReference type="EMBL" id="DRMJ01000173">
    <property type="protein sequence ID" value="HHL42670.1"/>
    <property type="molecule type" value="Genomic_DNA"/>
</dbReference>
<dbReference type="Proteomes" id="UP000885830">
    <property type="component" value="Unassembled WGS sequence"/>
</dbReference>
<sequence>LAAMDSQHLDAFIYPSWRYPAARLDRANEDYKGDNSQTLAPPTGLPALTVPMGFAAKDLPVGLQFLGRPNDEAGLYALGYAFEQMTHHRRAPSGLAPLSDEKISGKK</sequence>
<dbReference type="PANTHER" id="PTHR42678">
    <property type="entry name" value="AMIDASE"/>
    <property type="match status" value="1"/>
</dbReference>
<reference evidence="2" key="1">
    <citation type="journal article" date="2020" name="mSystems">
        <title>Genome- and Community-Level Interaction Insights into Carbon Utilization and Element Cycling Functions of Hydrothermarchaeota in Hydrothermal Sediment.</title>
        <authorList>
            <person name="Zhou Z."/>
            <person name="Liu Y."/>
            <person name="Xu W."/>
            <person name="Pan J."/>
            <person name="Luo Z.H."/>
            <person name="Li M."/>
        </authorList>
    </citation>
    <scope>NUCLEOTIDE SEQUENCE [LARGE SCALE GENOMIC DNA]</scope>
    <source>
        <strain evidence="2">HyVt-485</strain>
    </source>
</reference>
<gene>
    <name evidence="2" type="ORF">ENJ42_03555</name>
</gene>
<dbReference type="InterPro" id="IPR036928">
    <property type="entry name" value="AS_sf"/>
</dbReference>
<comment type="caution">
    <text evidence="2">The sequence shown here is derived from an EMBL/GenBank/DDBJ whole genome shotgun (WGS) entry which is preliminary data.</text>
</comment>
<feature type="domain" description="Amidase" evidence="1">
    <location>
        <begin position="6"/>
        <end position="74"/>
    </location>
</feature>
<organism evidence="2">
    <name type="scientific">Hellea balneolensis</name>
    <dbReference type="NCBI Taxonomy" id="287478"/>
    <lineage>
        <taxon>Bacteria</taxon>
        <taxon>Pseudomonadati</taxon>
        <taxon>Pseudomonadota</taxon>
        <taxon>Alphaproteobacteria</taxon>
        <taxon>Maricaulales</taxon>
        <taxon>Robiginitomaculaceae</taxon>
        <taxon>Hellea</taxon>
    </lineage>
</organism>
<dbReference type="AlphaFoldDB" id="A0A7C5LUR1"/>
<evidence type="ECO:0000313" key="2">
    <source>
        <dbReference type="EMBL" id="HHL42670.1"/>
    </source>
</evidence>
<evidence type="ECO:0000259" key="1">
    <source>
        <dbReference type="Pfam" id="PF01425"/>
    </source>
</evidence>
<feature type="non-terminal residue" evidence="2">
    <location>
        <position position="1"/>
    </location>
</feature>
<dbReference type="SUPFAM" id="SSF75304">
    <property type="entry name" value="Amidase signature (AS) enzymes"/>
    <property type="match status" value="1"/>
</dbReference>
<dbReference type="Pfam" id="PF01425">
    <property type="entry name" value="Amidase"/>
    <property type="match status" value="1"/>
</dbReference>
<proteinExistence type="predicted"/>
<dbReference type="Gene3D" id="3.90.1300.10">
    <property type="entry name" value="Amidase signature (AS) domain"/>
    <property type="match status" value="1"/>
</dbReference>
<dbReference type="InterPro" id="IPR023631">
    <property type="entry name" value="Amidase_dom"/>
</dbReference>
<accession>A0A7C5LUR1</accession>